<feature type="region of interest" description="Disordered" evidence="1">
    <location>
        <begin position="1"/>
        <end position="118"/>
    </location>
</feature>
<sequence>MSASWPNHSVGPLSSKQKPQIPLPLRISQRRRMQIYHESYESKRQSVGTEAGIDASNRNKPGKALPSLDGDNAISQSSDLRSQESEERRWQSRPFRLSSPSDTSSLSDEDDDTKGENDEHDYRKLVQSINNLVIDSPCVDDIRGRGVPLELYIHKMIEQVLNHENASDIFHNSHPPNHNLPLQTCNPGANVGGSQATSGSIHADNGGRKRKNSDKRELNRGARDKDGNEPDDDGDEHPQSEHSKAKKPKTGNKEKKMSCPFRRRNPVRFNVRDHPQCALGNFQTFALLKRHIQNFHRRPVHCSARCPRCNACFPNIAAVNAHLNVPKDEMCESRSNADLHHLNVPQDEVYGSRINANLHGDPEDGITETTIQVLAARKNVDKIDSFGALWALLFPEDGNGAPSEKYEPPIELDEVLVKFYNRENLAEHLAKMGTLEPDEGRGHGYRYIPEVFNQCRNSQEHEMSRPRQERDNKFLQMVDELLQGQPPAQQGGYVVVPQTNASFASSCDPILRDMEFTTLLNNEHYYDCGGDPSTFDANIMYPIPDQQAAQPALQGPLLGIGYSETYNDTLNEYHNPSFLKVPSIGGQDSNSDTLQAPEDQAPYGDQGGQSDGFGDKEFILSRQASDFQYASGGTENFQGQ</sequence>
<protein>
    <recommendedName>
        <fullName evidence="4">C2H2-type domain-containing protein</fullName>
    </recommendedName>
</protein>
<dbReference type="STRING" id="1230097.A0A423X476"/>
<proteinExistence type="predicted"/>
<evidence type="ECO:0000256" key="1">
    <source>
        <dbReference type="SAM" id="MobiDB-lite"/>
    </source>
</evidence>
<feature type="region of interest" description="Disordered" evidence="1">
    <location>
        <begin position="168"/>
        <end position="261"/>
    </location>
</feature>
<keyword evidence="3" id="KW-1185">Reference proteome</keyword>
<reference evidence="2 3" key="1">
    <citation type="submission" date="2015-09" db="EMBL/GenBank/DDBJ databases">
        <title>Host preference determinants of Valsa canker pathogens revealed by comparative genomics.</title>
        <authorList>
            <person name="Yin Z."/>
            <person name="Huang L."/>
        </authorList>
    </citation>
    <scope>NUCLEOTIDE SEQUENCE [LARGE SCALE GENOMIC DNA]</scope>
    <source>
        <strain evidence="2 3">SXYLt</strain>
    </source>
</reference>
<dbReference type="InParanoid" id="A0A423X476"/>
<organism evidence="2 3">
    <name type="scientific">Cytospora leucostoma</name>
    <dbReference type="NCBI Taxonomy" id="1230097"/>
    <lineage>
        <taxon>Eukaryota</taxon>
        <taxon>Fungi</taxon>
        <taxon>Dikarya</taxon>
        <taxon>Ascomycota</taxon>
        <taxon>Pezizomycotina</taxon>
        <taxon>Sordariomycetes</taxon>
        <taxon>Sordariomycetidae</taxon>
        <taxon>Diaporthales</taxon>
        <taxon>Cytosporaceae</taxon>
        <taxon>Cytospora</taxon>
    </lineage>
</organism>
<feature type="compositionally biased region" description="Basic and acidic residues" evidence="1">
    <location>
        <begin position="214"/>
        <end position="228"/>
    </location>
</feature>
<dbReference type="OrthoDB" id="610608at2759"/>
<dbReference type="EMBL" id="LKEB01000028">
    <property type="protein sequence ID" value="ROW10762.1"/>
    <property type="molecule type" value="Genomic_DNA"/>
</dbReference>
<evidence type="ECO:0000313" key="3">
    <source>
        <dbReference type="Proteomes" id="UP000285146"/>
    </source>
</evidence>
<evidence type="ECO:0000313" key="2">
    <source>
        <dbReference type="EMBL" id="ROW10762.1"/>
    </source>
</evidence>
<feature type="region of interest" description="Disordered" evidence="1">
    <location>
        <begin position="578"/>
        <end position="617"/>
    </location>
</feature>
<feature type="compositionally biased region" description="Basic and acidic residues" evidence="1">
    <location>
        <begin position="81"/>
        <end position="90"/>
    </location>
</feature>
<evidence type="ECO:0008006" key="4">
    <source>
        <dbReference type="Google" id="ProtNLM"/>
    </source>
</evidence>
<dbReference type="PANTHER" id="PTHR38166">
    <property type="entry name" value="C2H2-TYPE DOMAIN-CONTAINING PROTEIN-RELATED"/>
    <property type="match status" value="1"/>
</dbReference>
<feature type="compositionally biased region" description="Polar residues" evidence="1">
    <location>
        <begin position="1"/>
        <end position="18"/>
    </location>
</feature>
<dbReference type="Proteomes" id="UP000285146">
    <property type="component" value="Unassembled WGS sequence"/>
</dbReference>
<dbReference type="PANTHER" id="PTHR38166:SF1">
    <property type="entry name" value="C2H2-TYPE DOMAIN-CONTAINING PROTEIN"/>
    <property type="match status" value="1"/>
</dbReference>
<dbReference type="AlphaFoldDB" id="A0A423X476"/>
<feature type="compositionally biased region" description="Polar residues" evidence="1">
    <location>
        <begin position="174"/>
        <end position="200"/>
    </location>
</feature>
<name>A0A423X476_9PEZI</name>
<gene>
    <name evidence="2" type="ORF">VPNG_05045</name>
</gene>
<comment type="caution">
    <text evidence="2">The sequence shown here is derived from an EMBL/GenBank/DDBJ whole genome shotgun (WGS) entry which is preliminary data.</text>
</comment>
<accession>A0A423X476</accession>